<accession>A0A1X7S671</accession>
<sequence length="162" mass="18451">MPNRSTSHSVCGGWCLESICKARVQSVEFQLAALPSGSDVDNHRHFRTTKPWSPQAPQASTTILRIRSRFNYHKTTYHTTTTNVTANTYQHVVDSRLLRVRHILHQHLFECQLQDPTAQEESHIEVQVKSGRLSFARREASRSKERTGQQRHSGLASCSEVT</sequence>
<feature type="compositionally biased region" description="Basic and acidic residues" evidence="1">
    <location>
        <begin position="136"/>
        <end position="148"/>
    </location>
</feature>
<evidence type="ECO:0000256" key="1">
    <source>
        <dbReference type="SAM" id="MobiDB-lite"/>
    </source>
</evidence>
<evidence type="ECO:0000313" key="2">
    <source>
        <dbReference type="EMBL" id="SMQ54727.1"/>
    </source>
</evidence>
<proteinExistence type="predicted"/>
<dbReference type="AlphaFoldDB" id="A0A1X7S671"/>
<name>A0A1X7S671_ZYMT9</name>
<organism evidence="2 3">
    <name type="scientific">Zymoseptoria tritici (strain ST99CH_3D7)</name>
    <dbReference type="NCBI Taxonomy" id="1276538"/>
    <lineage>
        <taxon>Eukaryota</taxon>
        <taxon>Fungi</taxon>
        <taxon>Dikarya</taxon>
        <taxon>Ascomycota</taxon>
        <taxon>Pezizomycotina</taxon>
        <taxon>Dothideomycetes</taxon>
        <taxon>Dothideomycetidae</taxon>
        <taxon>Mycosphaerellales</taxon>
        <taxon>Mycosphaerellaceae</taxon>
        <taxon>Zymoseptoria</taxon>
    </lineage>
</organism>
<evidence type="ECO:0000313" key="3">
    <source>
        <dbReference type="Proteomes" id="UP000215127"/>
    </source>
</evidence>
<dbReference type="Proteomes" id="UP000215127">
    <property type="component" value="Chromosome 10"/>
</dbReference>
<reference evidence="2 3" key="1">
    <citation type="submission" date="2016-06" db="EMBL/GenBank/DDBJ databases">
        <authorList>
            <person name="Kjaerup R.B."/>
            <person name="Dalgaard T.S."/>
            <person name="Juul-Madsen H.R."/>
        </authorList>
    </citation>
    <scope>NUCLEOTIDE SEQUENCE [LARGE SCALE GENOMIC DNA]</scope>
</reference>
<protein>
    <submittedName>
        <fullName evidence="2">Uncharacterized protein</fullName>
    </submittedName>
</protein>
<gene>
    <name evidence="2" type="ORF">ZT3D7_G9882</name>
</gene>
<dbReference type="EMBL" id="LT853701">
    <property type="protein sequence ID" value="SMQ54727.1"/>
    <property type="molecule type" value="Genomic_DNA"/>
</dbReference>
<keyword evidence="3" id="KW-1185">Reference proteome</keyword>
<feature type="region of interest" description="Disordered" evidence="1">
    <location>
        <begin position="135"/>
        <end position="162"/>
    </location>
</feature>